<reference evidence="1 2" key="1">
    <citation type="journal article" date="2015" name="Fungal Genet. Biol.">
        <title>Evolution of novel wood decay mechanisms in Agaricales revealed by the genome sequences of Fistulina hepatica and Cylindrobasidium torrendii.</title>
        <authorList>
            <person name="Floudas D."/>
            <person name="Held B.W."/>
            <person name="Riley R."/>
            <person name="Nagy L.G."/>
            <person name="Koehler G."/>
            <person name="Ransdell A.S."/>
            <person name="Younus H."/>
            <person name="Chow J."/>
            <person name="Chiniquy J."/>
            <person name="Lipzen A."/>
            <person name="Tritt A."/>
            <person name="Sun H."/>
            <person name="Haridas S."/>
            <person name="LaButti K."/>
            <person name="Ohm R.A."/>
            <person name="Kues U."/>
            <person name="Blanchette R.A."/>
            <person name="Grigoriev I.V."/>
            <person name="Minto R.E."/>
            <person name="Hibbett D.S."/>
        </authorList>
    </citation>
    <scope>NUCLEOTIDE SEQUENCE [LARGE SCALE GENOMIC DNA]</scope>
    <source>
        <strain evidence="1 2">FP15055 ss-10</strain>
    </source>
</reference>
<dbReference type="AlphaFoldDB" id="A0A0D7B811"/>
<name>A0A0D7B811_9AGAR</name>
<gene>
    <name evidence="1" type="ORF">CYLTODRAFT_462974</name>
</gene>
<evidence type="ECO:0000313" key="1">
    <source>
        <dbReference type="EMBL" id="KIY66642.1"/>
    </source>
</evidence>
<evidence type="ECO:0000313" key="2">
    <source>
        <dbReference type="Proteomes" id="UP000054007"/>
    </source>
</evidence>
<dbReference type="EMBL" id="KN880548">
    <property type="protein sequence ID" value="KIY66642.1"/>
    <property type="molecule type" value="Genomic_DNA"/>
</dbReference>
<accession>A0A0D7B811</accession>
<sequence>MNGSLPPLVAQRNGGLPPITARMAFHDHVHNGANSEYTTDTWDDLSEAEKVEFLHVAETYLLLNPVKALKEAFACLCMDNPIISMQDYTWIEETIFSALPDHGILVRQIVTAAKGIQRARPSNAQVYPAGGVAPIIPLCEDDFPLAITRFQTQGHPVMMLGYAAEYLVAGYISVTEYLAVESSALTCIRSFCEPCEADIILCLLLENVWLINAFRA</sequence>
<keyword evidence="2" id="KW-1185">Reference proteome</keyword>
<organism evidence="1 2">
    <name type="scientific">Cylindrobasidium torrendii FP15055 ss-10</name>
    <dbReference type="NCBI Taxonomy" id="1314674"/>
    <lineage>
        <taxon>Eukaryota</taxon>
        <taxon>Fungi</taxon>
        <taxon>Dikarya</taxon>
        <taxon>Basidiomycota</taxon>
        <taxon>Agaricomycotina</taxon>
        <taxon>Agaricomycetes</taxon>
        <taxon>Agaricomycetidae</taxon>
        <taxon>Agaricales</taxon>
        <taxon>Marasmiineae</taxon>
        <taxon>Physalacriaceae</taxon>
        <taxon>Cylindrobasidium</taxon>
    </lineage>
</organism>
<dbReference type="Proteomes" id="UP000054007">
    <property type="component" value="Unassembled WGS sequence"/>
</dbReference>
<protein>
    <submittedName>
        <fullName evidence="1">Uncharacterized protein</fullName>
    </submittedName>
</protein>
<proteinExistence type="predicted"/>